<organism evidence="2 3">
    <name type="scientific">Frondihabitans sucicola</name>
    <dbReference type="NCBI Taxonomy" id="1268041"/>
    <lineage>
        <taxon>Bacteria</taxon>
        <taxon>Bacillati</taxon>
        <taxon>Actinomycetota</taxon>
        <taxon>Actinomycetes</taxon>
        <taxon>Micrococcales</taxon>
        <taxon>Microbacteriaceae</taxon>
        <taxon>Frondihabitans</taxon>
    </lineage>
</organism>
<dbReference type="Proteomes" id="UP001321486">
    <property type="component" value="Plasmid pNBRC108728a"/>
</dbReference>
<proteinExistence type="predicted"/>
<keyword evidence="3" id="KW-1185">Reference proteome</keyword>
<reference evidence="3" key="1">
    <citation type="journal article" date="2019" name="Int. J. Syst. Evol. Microbiol.">
        <title>The Global Catalogue of Microorganisms (GCM) 10K type strain sequencing project: providing services to taxonomists for standard genome sequencing and annotation.</title>
        <authorList>
            <consortium name="The Broad Institute Genomics Platform"/>
            <consortium name="The Broad Institute Genome Sequencing Center for Infectious Disease"/>
            <person name="Wu L."/>
            <person name="Ma J."/>
        </authorList>
    </citation>
    <scope>NUCLEOTIDE SEQUENCE [LARGE SCALE GENOMIC DNA]</scope>
    <source>
        <strain evidence="3">NBRC 108728</strain>
    </source>
</reference>
<keyword evidence="1" id="KW-1133">Transmembrane helix</keyword>
<keyword evidence="1" id="KW-0472">Membrane</keyword>
<evidence type="ECO:0000256" key="1">
    <source>
        <dbReference type="SAM" id="Phobius"/>
    </source>
</evidence>
<dbReference type="EMBL" id="AP027733">
    <property type="protein sequence ID" value="BDZ52500.1"/>
    <property type="molecule type" value="Genomic_DNA"/>
</dbReference>
<evidence type="ECO:0000313" key="3">
    <source>
        <dbReference type="Proteomes" id="UP001321486"/>
    </source>
</evidence>
<name>A0ABN6Y997_9MICO</name>
<protein>
    <submittedName>
        <fullName evidence="2">Uncharacterized protein</fullName>
    </submittedName>
</protein>
<sequence>MAKAKSGTTSKKKGIILVGLIVVLGVVAFLSFSGTLNLFPVG</sequence>
<dbReference type="RefSeq" id="WP_286347349.1">
    <property type="nucleotide sequence ID" value="NZ_AP027733.1"/>
</dbReference>
<feature type="transmembrane region" description="Helical" evidence="1">
    <location>
        <begin position="15"/>
        <end position="39"/>
    </location>
</feature>
<keyword evidence="1" id="KW-0812">Transmembrane</keyword>
<accession>A0ABN6Y997</accession>
<gene>
    <name evidence="2" type="ORF">GCM10025867_47410</name>
</gene>
<geneLocation type="plasmid" evidence="2 3">
    <name>pNBRC108728a</name>
</geneLocation>
<evidence type="ECO:0000313" key="2">
    <source>
        <dbReference type="EMBL" id="BDZ52500.1"/>
    </source>
</evidence>
<keyword evidence="2" id="KW-0614">Plasmid</keyword>